<reference evidence="15 16" key="1">
    <citation type="journal article" date="2020" name="Genes (Basel)">
        <title>Genomic Comparison of Insect Gut Symbionts from Divergent Burkholderia Subclades.</title>
        <authorList>
            <person name="Takeshita K."/>
            <person name="Kikuchi Y."/>
        </authorList>
    </citation>
    <scope>NUCLEOTIDE SEQUENCE [LARGE SCALE GENOMIC DNA]</scope>
    <source>
        <strain evidence="15 16">PGU16</strain>
        <plasmid evidence="15 16">PPGU16_p1</plasmid>
    </source>
</reference>
<keyword evidence="12" id="KW-0170">Cobalt</keyword>
<accession>A0A7I8C3B7</accession>
<evidence type="ECO:0000256" key="1">
    <source>
        <dbReference type="ARBA" id="ARBA00002510"/>
    </source>
</evidence>
<feature type="signal peptide" evidence="14">
    <location>
        <begin position="1"/>
        <end position="25"/>
    </location>
</feature>
<evidence type="ECO:0000256" key="10">
    <source>
        <dbReference type="ARBA" id="ARBA00023112"/>
    </source>
</evidence>
<keyword evidence="16" id="KW-1185">Reference proteome</keyword>
<dbReference type="GO" id="GO:0006824">
    <property type="term" value="P:cobalt ion transport"/>
    <property type="evidence" value="ECO:0007669"/>
    <property type="project" value="UniProtKB-KW"/>
</dbReference>
<dbReference type="RefSeq" id="WP_180726019.1">
    <property type="nucleotide sequence ID" value="NZ_AP023176.1"/>
</dbReference>
<evidence type="ECO:0000313" key="15">
    <source>
        <dbReference type="EMBL" id="BCF94540.1"/>
    </source>
</evidence>
<dbReference type="Proteomes" id="UP000510888">
    <property type="component" value="Plasmid PPGU16_p1"/>
</dbReference>
<evidence type="ECO:0000256" key="4">
    <source>
        <dbReference type="ARBA" id="ARBA00022448"/>
    </source>
</evidence>
<evidence type="ECO:0000256" key="3">
    <source>
        <dbReference type="ARBA" id="ARBA00022426"/>
    </source>
</evidence>
<dbReference type="KEGG" id="plad:PPGU16_76070"/>
<comment type="function">
    <text evidence="1">Efflux system for nickel and cobalt.</text>
</comment>
<comment type="similarity">
    <text evidence="13">Belongs to the NiCoT transporter (TC 2.A.52) family.</text>
</comment>
<name>A0A7I8C3B7_9BURK</name>
<gene>
    <name evidence="15" type="ORF">PPGU16_76070</name>
</gene>
<keyword evidence="9" id="KW-0406">Ion transport</keyword>
<dbReference type="GO" id="GO:0005886">
    <property type="term" value="C:plasma membrane"/>
    <property type="evidence" value="ECO:0007669"/>
    <property type="project" value="UniProtKB-SubCell"/>
</dbReference>
<keyword evidence="14" id="KW-0732">Signal</keyword>
<dbReference type="InterPro" id="IPR051224">
    <property type="entry name" value="NiCoT_RcnA"/>
</dbReference>
<feature type="chain" id="PRO_5029509722" description="Nickel/cobalt efflux system" evidence="14">
    <location>
        <begin position="26"/>
        <end position="375"/>
    </location>
</feature>
<keyword evidence="8 13" id="KW-1133">Transmembrane helix</keyword>
<dbReference type="PANTHER" id="PTHR40659">
    <property type="entry name" value="NICKEL/COBALT EFFLUX SYSTEM RCNA"/>
    <property type="match status" value="1"/>
</dbReference>
<dbReference type="GO" id="GO:0046583">
    <property type="term" value="F:monoatomic cation efflux transmembrane transporter activity"/>
    <property type="evidence" value="ECO:0007669"/>
    <property type="project" value="TreeGrafter"/>
</dbReference>
<dbReference type="GO" id="GO:0010045">
    <property type="term" value="P:response to nickel cation"/>
    <property type="evidence" value="ECO:0007669"/>
    <property type="project" value="TreeGrafter"/>
</dbReference>
<organism evidence="15 16">
    <name type="scientific">Paraburkholderia largidicola</name>
    <dbReference type="NCBI Taxonomy" id="3014751"/>
    <lineage>
        <taxon>Bacteria</taxon>
        <taxon>Pseudomonadati</taxon>
        <taxon>Pseudomonadota</taxon>
        <taxon>Betaproteobacteria</taxon>
        <taxon>Burkholderiales</taxon>
        <taxon>Burkholderiaceae</taxon>
        <taxon>Paraburkholderia</taxon>
    </lineage>
</organism>
<evidence type="ECO:0000256" key="5">
    <source>
        <dbReference type="ARBA" id="ARBA00022475"/>
    </source>
</evidence>
<evidence type="ECO:0000256" key="8">
    <source>
        <dbReference type="ARBA" id="ARBA00022989"/>
    </source>
</evidence>
<evidence type="ECO:0000256" key="12">
    <source>
        <dbReference type="ARBA" id="ARBA00023285"/>
    </source>
</evidence>
<feature type="transmembrane region" description="Helical" evidence="13">
    <location>
        <begin position="105"/>
        <end position="123"/>
    </location>
</feature>
<evidence type="ECO:0000313" key="16">
    <source>
        <dbReference type="Proteomes" id="UP000510888"/>
    </source>
</evidence>
<feature type="transmembrane region" description="Helical" evidence="13">
    <location>
        <begin position="345"/>
        <end position="370"/>
    </location>
</feature>
<evidence type="ECO:0000256" key="7">
    <source>
        <dbReference type="ARBA" id="ARBA00022692"/>
    </source>
</evidence>
<dbReference type="GO" id="GO:0015099">
    <property type="term" value="F:nickel cation transmembrane transporter activity"/>
    <property type="evidence" value="ECO:0007669"/>
    <property type="project" value="UniProtKB-UniRule"/>
</dbReference>
<evidence type="ECO:0000256" key="11">
    <source>
        <dbReference type="ARBA" id="ARBA00023136"/>
    </source>
</evidence>
<sequence>MLKLERRLLRILFAVCLAVAGFALAAPSHAASAAVDVFGRPVQSSSSPAESAIPASTPAASETHPTFVLPEFARTALATSIIWQGKLNARIADAAQQLHRTSTPWTWLALIGLAFAYGVLHAIGPGHGKLVAGTWLGSRDTRIAQAVALASWSAAVQAMSAIVLVFGAVWFAKAGVSSVLSNAASLDIVSYVLLCVAGGWTIYSTLGRRDCCVDPRALKLVPAERSTASSQTSVHEPAYLGTKLQLHMRQSGRTTRFGRSKFSVTSQILATGFASGVRPCVGSIFVLIASVAAHAPWIGIAATFAIGAGVAVTVTLFGLGAVGANRFIMARSVRLRSRIEATKRVVAVTGALVIVLFGAVQTALILTGYLQPALT</sequence>
<dbReference type="Pfam" id="PF03824">
    <property type="entry name" value="NicO"/>
    <property type="match status" value="1"/>
</dbReference>
<feature type="transmembrane region" description="Helical" evidence="13">
    <location>
        <begin position="268"/>
        <end position="291"/>
    </location>
</feature>
<dbReference type="GO" id="GO:0032025">
    <property type="term" value="P:response to cobalt ion"/>
    <property type="evidence" value="ECO:0007669"/>
    <property type="project" value="TreeGrafter"/>
</dbReference>
<dbReference type="InterPro" id="IPR011541">
    <property type="entry name" value="Ni/Co_transpt_high_affinity"/>
</dbReference>
<proteinExistence type="inferred from homology"/>
<evidence type="ECO:0000256" key="9">
    <source>
        <dbReference type="ARBA" id="ARBA00023065"/>
    </source>
</evidence>
<keyword evidence="3" id="KW-0171">Cobalt transport</keyword>
<keyword evidence="10" id="KW-0921">Nickel transport</keyword>
<comment type="subcellular location">
    <subcellularLocation>
        <location evidence="2 13">Cell membrane</location>
        <topology evidence="2 13">Multi-pass membrane protein</topology>
    </subcellularLocation>
</comment>
<evidence type="ECO:0000256" key="2">
    <source>
        <dbReference type="ARBA" id="ARBA00004651"/>
    </source>
</evidence>
<keyword evidence="11 13" id="KW-0472">Membrane</keyword>
<protein>
    <recommendedName>
        <fullName evidence="13">Nickel/cobalt efflux system</fullName>
    </recommendedName>
</protein>
<feature type="transmembrane region" description="Helical" evidence="13">
    <location>
        <begin position="297"/>
        <end position="324"/>
    </location>
</feature>
<dbReference type="EMBL" id="AP023176">
    <property type="protein sequence ID" value="BCF94540.1"/>
    <property type="molecule type" value="Genomic_DNA"/>
</dbReference>
<keyword evidence="6" id="KW-0533">Nickel</keyword>
<feature type="transmembrane region" description="Helical" evidence="13">
    <location>
        <begin position="143"/>
        <end position="168"/>
    </location>
</feature>
<feature type="transmembrane region" description="Helical" evidence="13">
    <location>
        <begin position="188"/>
        <end position="206"/>
    </location>
</feature>
<evidence type="ECO:0000256" key="6">
    <source>
        <dbReference type="ARBA" id="ARBA00022596"/>
    </source>
</evidence>
<dbReference type="PANTHER" id="PTHR40659:SF1">
    <property type="entry name" value="NICKEL_COBALT EFFLUX SYSTEM RCNA"/>
    <property type="match status" value="1"/>
</dbReference>
<keyword evidence="7 13" id="KW-0812">Transmembrane</keyword>
<keyword evidence="4 13" id="KW-0813">Transport</keyword>
<evidence type="ECO:0000256" key="14">
    <source>
        <dbReference type="SAM" id="SignalP"/>
    </source>
</evidence>
<dbReference type="AlphaFoldDB" id="A0A7I8C3B7"/>
<evidence type="ECO:0000256" key="13">
    <source>
        <dbReference type="RuleBase" id="RU362101"/>
    </source>
</evidence>
<keyword evidence="5" id="KW-1003">Cell membrane</keyword>
<keyword evidence="15" id="KW-0614">Plasmid</keyword>
<geneLocation type="plasmid" evidence="15 16">
    <name>PPGU16_p1</name>
</geneLocation>